<dbReference type="EMBL" id="AP018930">
    <property type="protein sequence ID" value="BBG27660.1"/>
    <property type="molecule type" value="Genomic_DNA"/>
</dbReference>
<feature type="transmembrane region" description="Helical" evidence="1">
    <location>
        <begin position="32"/>
        <end position="54"/>
    </location>
</feature>
<gene>
    <name evidence="2" type="ORF">IC006_2209</name>
    <name evidence="3" type="ORF">IC007_2214</name>
</gene>
<keyword evidence="1" id="KW-1133">Transmembrane helix</keyword>
<evidence type="ECO:0000256" key="1">
    <source>
        <dbReference type="SAM" id="Phobius"/>
    </source>
</evidence>
<accession>A0A510DXE0</accession>
<dbReference type="STRING" id="1294262.GCA_001316085_02314"/>
<evidence type="ECO:0000313" key="2">
    <source>
        <dbReference type="EMBL" id="BBG24875.1"/>
    </source>
</evidence>
<dbReference type="AlphaFoldDB" id="A0A510DXE0"/>
<dbReference type="KEGG" id="step:IC006_2209"/>
<keyword evidence="1" id="KW-0472">Membrane</keyword>
<organism evidence="2 4">
    <name type="scientific">Sulfuracidifex tepidarius</name>
    <dbReference type="NCBI Taxonomy" id="1294262"/>
    <lineage>
        <taxon>Archaea</taxon>
        <taxon>Thermoproteota</taxon>
        <taxon>Thermoprotei</taxon>
        <taxon>Sulfolobales</taxon>
        <taxon>Sulfolobaceae</taxon>
        <taxon>Sulfuracidifex</taxon>
    </lineage>
</organism>
<keyword evidence="1" id="KW-0812">Transmembrane</keyword>
<evidence type="ECO:0000313" key="5">
    <source>
        <dbReference type="Proteomes" id="UP000325030"/>
    </source>
</evidence>
<evidence type="ECO:0000313" key="3">
    <source>
        <dbReference type="EMBL" id="BBG27660.1"/>
    </source>
</evidence>
<feature type="transmembrane region" description="Helical" evidence="1">
    <location>
        <begin position="6"/>
        <end position="25"/>
    </location>
</feature>
<protein>
    <submittedName>
        <fullName evidence="2">Uncharacterized protein</fullName>
    </submittedName>
</protein>
<accession>A0A510E6L9</accession>
<proteinExistence type="predicted"/>
<sequence length="78" mass="9058">MSPQKFYGYLLLFTGILSLLIYTILSISFHLFNYYFTILLILVSFFVITLGLLLKSTPDPMSLEEVEQEIIKEMKSLD</sequence>
<dbReference type="Proteomes" id="UP000325030">
    <property type="component" value="Chromosome"/>
</dbReference>
<dbReference type="EMBL" id="AP018929">
    <property type="protein sequence ID" value="BBG24875.1"/>
    <property type="molecule type" value="Genomic_DNA"/>
</dbReference>
<keyword evidence="4" id="KW-1185">Reference proteome</keyword>
<reference evidence="5" key="1">
    <citation type="submission" date="2018-09" db="EMBL/GenBank/DDBJ databases">
        <title>Complete Genome Sequencing of Sulfolobus sp. JCM 16834.</title>
        <authorList>
            <person name="Kato S."/>
            <person name="Itoh T."/>
            <person name="Ohkuma M."/>
        </authorList>
    </citation>
    <scope>NUCLEOTIDE SEQUENCE [LARGE SCALE GENOMIC DNA]</scope>
    <source>
        <strain evidence="5">IC-007</strain>
    </source>
</reference>
<name>A0A510DXE0_9CREN</name>
<dbReference type="Proteomes" id="UP000322983">
    <property type="component" value="Chromosome"/>
</dbReference>
<evidence type="ECO:0000313" key="4">
    <source>
        <dbReference type="Proteomes" id="UP000322983"/>
    </source>
</evidence>
<reference evidence="2 4" key="2">
    <citation type="journal article" date="2020" name="Int. J. Syst. Evol. Microbiol.">
        <title>Sulfuracidifex tepidarius gen. nov., sp. nov. and transfer of Sulfolobus metallicus Huber and Stetter 1992 to the genus Sulfuracidifex as Sulfuracidifex metallicus comb. nov.</title>
        <authorList>
            <person name="Itoh T."/>
            <person name="Miura T."/>
            <person name="Sakai H.D."/>
            <person name="Kato S."/>
            <person name="Ohkuma M."/>
            <person name="Takashina T."/>
        </authorList>
    </citation>
    <scope>NUCLEOTIDE SEQUENCE [LARGE SCALE GENOMIC DNA]</scope>
    <source>
        <strain evidence="2 4">IC-006</strain>
        <strain evidence="3">IC-007</strain>
    </source>
</reference>